<evidence type="ECO:0000313" key="2">
    <source>
        <dbReference type="EMBL" id="TFU91203.1"/>
    </source>
</evidence>
<dbReference type="SUPFAM" id="SSF52833">
    <property type="entry name" value="Thioredoxin-like"/>
    <property type="match status" value="1"/>
</dbReference>
<organism evidence="2 3">
    <name type="scientific">Dysgonomonas mossii</name>
    <dbReference type="NCBI Taxonomy" id="163665"/>
    <lineage>
        <taxon>Bacteria</taxon>
        <taxon>Pseudomonadati</taxon>
        <taxon>Bacteroidota</taxon>
        <taxon>Bacteroidia</taxon>
        <taxon>Bacteroidales</taxon>
        <taxon>Dysgonomonadaceae</taxon>
        <taxon>Dysgonomonas</taxon>
    </lineage>
</organism>
<gene>
    <name evidence="2" type="ORF">E4T88_04250</name>
</gene>
<reference evidence="2 3" key="1">
    <citation type="submission" date="2019-03" db="EMBL/GenBank/DDBJ databases">
        <title>Diversity of the mouse oral microbiome.</title>
        <authorList>
            <person name="Joseph S."/>
            <person name="Aduse-Opoku J."/>
            <person name="Curtis M."/>
            <person name="Wade W."/>
            <person name="Hashim A."/>
        </authorList>
    </citation>
    <scope>NUCLEOTIDE SEQUENCE [LARGE SCALE GENOMIC DNA]</scope>
    <source>
        <strain evidence="2 3">P11</strain>
    </source>
</reference>
<feature type="domain" description="Thioredoxin" evidence="1">
    <location>
        <begin position="156"/>
        <end position="280"/>
    </location>
</feature>
<sequence length="280" mass="31261">MIRNSLTALIVSFILTLAIVSCGKKNQHYIEKIIEKMENGGTSEEIVEVELYTVDSLNFVSLDSLGLTKQYINAWIKLYVDKSGTEKLVRDSKRLIGRLEKQSPENIEIFIKVIAHNNALREYPDATAAIVAYAYGIDVPADGYSEIATRLLVSTRLPGNKAPQIEGLQSMTGVNSTLILFYDGSCGICQHLLDELADNYSKLTERGIRVVTISADGSNEAFEQNIRKYPWPDKLCDYQSFSGVNFKRFGIAATPEMLVIDKDGMVVDQYSNLQETKLLN</sequence>
<dbReference type="InterPro" id="IPR036249">
    <property type="entry name" value="Thioredoxin-like_sf"/>
</dbReference>
<dbReference type="OrthoDB" id="997845at2"/>
<dbReference type="InterPro" id="IPR012336">
    <property type="entry name" value="Thioredoxin-like_fold"/>
</dbReference>
<protein>
    <submittedName>
        <fullName evidence="2">Redoxin domain-containing protein</fullName>
    </submittedName>
</protein>
<dbReference type="InterPro" id="IPR013766">
    <property type="entry name" value="Thioredoxin_domain"/>
</dbReference>
<dbReference type="Proteomes" id="UP000298285">
    <property type="component" value="Unassembled WGS sequence"/>
</dbReference>
<evidence type="ECO:0000259" key="1">
    <source>
        <dbReference type="PROSITE" id="PS51352"/>
    </source>
</evidence>
<dbReference type="Gene3D" id="3.40.30.10">
    <property type="entry name" value="Glutaredoxin"/>
    <property type="match status" value="1"/>
</dbReference>
<dbReference type="AlphaFoldDB" id="A0A4Y9IRK8"/>
<evidence type="ECO:0000313" key="3">
    <source>
        <dbReference type="Proteomes" id="UP000298285"/>
    </source>
</evidence>
<dbReference type="PROSITE" id="PS51257">
    <property type="entry name" value="PROKAR_LIPOPROTEIN"/>
    <property type="match status" value="1"/>
</dbReference>
<comment type="caution">
    <text evidence="2">The sequence shown here is derived from an EMBL/GenBank/DDBJ whole genome shotgun (WGS) entry which is preliminary data.</text>
</comment>
<accession>A0A4Y9IRK8</accession>
<dbReference type="PROSITE" id="PS51352">
    <property type="entry name" value="THIOREDOXIN_2"/>
    <property type="match status" value="1"/>
</dbReference>
<dbReference type="Pfam" id="PF13905">
    <property type="entry name" value="Thioredoxin_8"/>
    <property type="match status" value="1"/>
</dbReference>
<proteinExistence type="predicted"/>
<name>A0A4Y9IRK8_9BACT</name>
<dbReference type="EMBL" id="SPPK01000001">
    <property type="protein sequence ID" value="TFU91203.1"/>
    <property type="molecule type" value="Genomic_DNA"/>
</dbReference>